<comment type="caution">
    <text evidence="6">The sequence shown here is derived from an EMBL/GenBank/DDBJ whole genome shotgun (WGS) entry which is preliminary data.</text>
</comment>
<evidence type="ECO:0000256" key="4">
    <source>
        <dbReference type="SAM" id="MobiDB-lite"/>
    </source>
</evidence>
<dbReference type="InterPro" id="IPR013083">
    <property type="entry name" value="Znf_RING/FYVE/PHD"/>
</dbReference>
<dbReference type="SMART" id="SM00184">
    <property type="entry name" value="RING"/>
    <property type="match status" value="1"/>
</dbReference>
<dbReference type="EMBL" id="CAJNOC010000169">
    <property type="protein sequence ID" value="CAF0722088.1"/>
    <property type="molecule type" value="Genomic_DNA"/>
</dbReference>
<name>A0A813MKR3_9BILA</name>
<keyword evidence="2" id="KW-0862">Zinc</keyword>
<evidence type="ECO:0000256" key="2">
    <source>
        <dbReference type="ARBA" id="ARBA00022833"/>
    </source>
</evidence>
<dbReference type="PANTHER" id="PTHR46519">
    <property type="entry name" value="RING/U-BOX SUPERFAMILY PROTEIN"/>
    <property type="match status" value="1"/>
</dbReference>
<evidence type="ECO:0000313" key="6">
    <source>
        <dbReference type="EMBL" id="CAF0722088.1"/>
    </source>
</evidence>
<dbReference type="OrthoDB" id="6078042at2759"/>
<keyword evidence="1 3" id="KW-0863">Zinc-finger</keyword>
<dbReference type="GO" id="GO:0008270">
    <property type="term" value="F:zinc ion binding"/>
    <property type="evidence" value="ECO:0007669"/>
    <property type="project" value="UniProtKB-KW"/>
</dbReference>
<dbReference type="InterPro" id="IPR001841">
    <property type="entry name" value="Znf_RING"/>
</dbReference>
<keyword evidence="1 3" id="KW-0479">Metal-binding</keyword>
<feature type="domain" description="RING-type" evidence="5">
    <location>
        <begin position="330"/>
        <end position="369"/>
    </location>
</feature>
<gene>
    <name evidence="6" type="ORF">OXX778_LOCUS2234</name>
</gene>
<evidence type="ECO:0000256" key="1">
    <source>
        <dbReference type="ARBA" id="ARBA00022771"/>
    </source>
</evidence>
<dbReference type="AlphaFoldDB" id="A0A813MKR3"/>
<feature type="region of interest" description="Disordered" evidence="4">
    <location>
        <begin position="1"/>
        <end position="21"/>
    </location>
</feature>
<evidence type="ECO:0000313" key="7">
    <source>
        <dbReference type="Proteomes" id="UP000663879"/>
    </source>
</evidence>
<dbReference type="SUPFAM" id="SSF57850">
    <property type="entry name" value="RING/U-box"/>
    <property type="match status" value="1"/>
</dbReference>
<keyword evidence="7" id="KW-1185">Reference proteome</keyword>
<dbReference type="Pfam" id="PF13920">
    <property type="entry name" value="zf-C3HC4_3"/>
    <property type="match status" value="1"/>
</dbReference>
<accession>A0A813MKR3</accession>
<protein>
    <recommendedName>
        <fullName evidence="5">RING-type domain-containing protein</fullName>
    </recommendedName>
</protein>
<proteinExistence type="predicted"/>
<dbReference type="Gene3D" id="3.30.40.10">
    <property type="entry name" value="Zinc/RING finger domain, C3HC4 (zinc finger)"/>
    <property type="match status" value="1"/>
</dbReference>
<dbReference type="PROSITE" id="PS50089">
    <property type="entry name" value="ZF_RING_2"/>
    <property type="match status" value="1"/>
</dbReference>
<dbReference type="Proteomes" id="UP000663879">
    <property type="component" value="Unassembled WGS sequence"/>
</dbReference>
<feature type="compositionally biased region" description="Low complexity" evidence="4">
    <location>
        <begin position="1"/>
        <end position="12"/>
    </location>
</feature>
<sequence length="384" mass="44019">MNSASTSNASTNEPKNLDEFYENNENIDEKISDNEEEEEFFDLTTDFDSFMNRFIDQRRNEISLELRRLQYTDQSSNRSRLQNWFNTNINNDRQFRSSDIQNEIVQLGSIGRVSSVLSTSRSQIESVIRRMVSPLVSQSPIPPPPPLPQITQTPPPQNPSITSQANELVRAITQISREQIFEEISELVHRQLVSNSLRSDFRSVLEQRVMDRLNRIGTDGEQTREFIRNLPTNQGIIRNDFTNLGLNDDAESVSSIIDSRTRATANTREIKSLRKEIGELREMLKLSFELQLDMQKSLKQEISALINNTFTDKTYANLFNSNRPTTGGKCIICTESDSDTVFYQCGHLCACYKCSMNLKQKNHSCPVCRAPIKDFLRAYKCGND</sequence>
<dbReference type="CDD" id="cd16647">
    <property type="entry name" value="mRING-HC-C3HC5_NEU1"/>
    <property type="match status" value="1"/>
</dbReference>
<organism evidence="6 7">
    <name type="scientific">Brachionus calyciflorus</name>
    <dbReference type="NCBI Taxonomy" id="104777"/>
    <lineage>
        <taxon>Eukaryota</taxon>
        <taxon>Metazoa</taxon>
        <taxon>Spiralia</taxon>
        <taxon>Gnathifera</taxon>
        <taxon>Rotifera</taxon>
        <taxon>Eurotatoria</taxon>
        <taxon>Monogononta</taxon>
        <taxon>Pseudotrocha</taxon>
        <taxon>Ploima</taxon>
        <taxon>Brachionidae</taxon>
        <taxon>Brachionus</taxon>
    </lineage>
</organism>
<reference evidence="6" key="1">
    <citation type="submission" date="2021-02" db="EMBL/GenBank/DDBJ databases">
        <authorList>
            <person name="Nowell W R."/>
        </authorList>
    </citation>
    <scope>NUCLEOTIDE SEQUENCE</scope>
    <source>
        <strain evidence="6">Ploen Becks lab</strain>
    </source>
</reference>
<dbReference type="PANTHER" id="PTHR46519:SF2">
    <property type="entry name" value="RING_U-BOX SUPERFAMILY PROTEIN"/>
    <property type="match status" value="1"/>
</dbReference>
<evidence type="ECO:0000256" key="3">
    <source>
        <dbReference type="PROSITE-ProRule" id="PRU00175"/>
    </source>
</evidence>
<evidence type="ECO:0000259" key="5">
    <source>
        <dbReference type="PROSITE" id="PS50089"/>
    </source>
</evidence>